<dbReference type="Pfam" id="PF10098">
    <property type="entry name" value="DUF2336"/>
    <property type="match status" value="1"/>
</dbReference>
<evidence type="ECO:0000256" key="1">
    <source>
        <dbReference type="SAM" id="Coils"/>
    </source>
</evidence>
<dbReference type="STRING" id="582675.SAMN05192565_10880"/>
<dbReference type="Proteomes" id="UP000199229">
    <property type="component" value="Unassembled WGS sequence"/>
</dbReference>
<evidence type="ECO:0000256" key="2">
    <source>
        <dbReference type="SAM" id="MobiDB-lite"/>
    </source>
</evidence>
<name>A0A1I2TWB7_9HYPH</name>
<keyword evidence="1" id="KW-0175">Coiled coil</keyword>
<keyword evidence="4" id="KW-1185">Reference proteome</keyword>
<evidence type="ECO:0000313" key="4">
    <source>
        <dbReference type="Proteomes" id="UP000199229"/>
    </source>
</evidence>
<feature type="region of interest" description="Disordered" evidence="2">
    <location>
        <begin position="393"/>
        <end position="416"/>
    </location>
</feature>
<dbReference type="EMBL" id="FOPM01000008">
    <property type="protein sequence ID" value="SFG69180.1"/>
    <property type="molecule type" value="Genomic_DNA"/>
</dbReference>
<dbReference type="RefSeq" id="WP_091971059.1">
    <property type="nucleotide sequence ID" value="NZ_FOPM01000008.1"/>
</dbReference>
<dbReference type="InterPro" id="IPR019285">
    <property type="entry name" value="DUF2336"/>
</dbReference>
<evidence type="ECO:0000313" key="3">
    <source>
        <dbReference type="EMBL" id="SFG69180.1"/>
    </source>
</evidence>
<dbReference type="OrthoDB" id="9798569at2"/>
<sequence length="575" mass="60489">MMIRQFLALTQHVSPSRRAEGAKALVWASLNGHLTPDTAERARSTILALLDDPATQVRRALAEACATSAAAPRALVVALAGDVADIAALVLKHSPVLTDADLVDGVAIGCEITRQAIAERRDLSYAVSGAMAEIAGPRALTALAINHSAGITIGSLLRLVERHGDDAPLREALLTRPDLPLEVRQACTDRVAEAMAHLAVASGWLTAARGERAGREARERSTLSLSAGASPQDLGRLVAYLRRNGQLNAGLILRAILSAHMPFAETALADLADLPPARVAGLMHEGSSAAYAALHRRAGLPSQLLPAFTAALSAWREAGRGEGTAHGAALSCLMIERAISACETLPFTEAQGVLALLARFEAEAAREAARDATRERTRARAEHAGLEHRVETAPSAFAETATEAKSPKQSADLDRQSPALPPAAIELPEATPIPLKPTPRPATEQPVAILDAEWREAQEGLRDAAALRRTLDAVVEITGHHVPAEAPALPIAVAEAPAEPQVLPTEAERADPVGLIFEALPHAILAEFQANRDARDCGAASGAHGPTTEAPDAIPDELVVSYRGDRPRIRVHLAA</sequence>
<reference evidence="4" key="1">
    <citation type="submission" date="2016-10" db="EMBL/GenBank/DDBJ databases">
        <authorList>
            <person name="Varghese N."/>
            <person name="Submissions S."/>
        </authorList>
    </citation>
    <scope>NUCLEOTIDE SEQUENCE [LARGE SCALE GENOMIC DNA]</scope>
    <source>
        <strain evidence="4">Gh-105</strain>
    </source>
</reference>
<proteinExistence type="predicted"/>
<dbReference type="AlphaFoldDB" id="A0A1I2TWB7"/>
<organism evidence="3 4">
    <name type="scientific">Methylobacterium gossipiicola</name>
    <dbReference type="NCBI Taxonomy" id="582675"/>
    <lineage>
        <taxon>Bacteria</taxon>
        <taxon>Pseudomonadati</taxon>
        <taxon>Pseudomonadota</taxon>
        <taxon>Alphaproteobacteria</taxon>
        <taxon>Hyphomicrobiales</taxon>
        <taxon>Methylobacteriaceae</taxon>
        <taxon>Methylobacterium</taxon>
    </lineage>
</organism>
<accession>A0A1I2TWB7</accession>
<protein>
    <submittedName>
        <fullName evidence="3">Uncharacterized conserved protein, DUF2336 family</fullName>
    </submittedName>
</protein>
<gene>
    <name evidence="3" type="ORF">SAMN05192565_10880</name>
</gene>
<feature type="coiled-coil region" evidence="1">
    <location>
        <begin position="362"/>
        <end position="389"/>
    </location>
</feature>